<name>A0A382PFA1_9ZZZZ</name>
<evidence type="ECO:0000313" key="2">
    <source>
        <dbReference type="EMBL" id="SVC71378.1"/>
    </source>
</evidence>
<reference evidence="2" key="1">
    <citation type="submission" date="2018-05" db="EMBL/GenBank/DDBJ databases">
        <authorList>
            <person name="Lanie J.A."/>
            <person name="Ng W.-L."/>
            <person name="Kazmierczak K.M."/>
            <person name="Andrzejewski T.M."/>
            <person name="Davidsen T.M."/>
            <person name="Wayne K.J."/>
            <person name="Tettelin H."/>
            <person name="Glass J.I."/>
            <person name="Rusch D."/>
            <person name="Podicherti R."/>
            <person name="Tsui H.-C.T."/>
            <person name="Winkler M.E."/>
        </authorList>
    </citation>
    <scope>NUCLEOTIDE SEQUENCE</scope>
</reference>
<evidence type="ECO:0000259" key="1">
    <source>
        <dbReference type="Pfam" id="PF11412"/>
    </source>
</evidence>
<sequence length="98" mass="11455">MTISAKEGLKTERERLLLSLESIPSAEEAFSLKVEVEEKKIRLIWDIKENCYLYLDKFSFIDQFTGENKIALFPKGKVLEDEFFGNVEVFFNRVEISL</sequence>
<dbReference type="InterPro" id="IPR036929">
    <property type="entry name" value="DsbDN_sf"/>
</dbReference>
<dbReference type="Gene3D" id="2.60.40.1250">
    <property type="entry name" value="Thiol:disulfide interchange protein DsbD, N-terminal domain"/>
    <property type="match status" value="1"/>
</dbReference>
<organism evidence="2">
    <name type="scientific">marine metagenome</name>
    <dbReference type="NCBI Taxonomy" id="408172"/>
    <lineage>
        <taxon>unclassified sequences</taxon>
        <taxon>metagenomes</taxon>
        <taxon>ecological metagenomes</taxon>
    </lineage>
</organism>
<gene>
    <name evidence="2" type="ORF">METZ01_LOCUS324232</name>
</gene>
<feature type="domain" description="Thiol:disulfide interchange protein DsbD N-terminal" evidence="1">
    <location>
        <begin position="25"/>
        <end position="97"/>
    </location>
</feature>
<feature type="non-terminal residue" evidence="2">
    <location>
        <position position="98"/>
    </location>
</feature>
<dbReference type="SUPFAM" id="SSF74863">
    <property type="entry name" value="Thiol:disulfide interchange protein DsbD, N-terminal domain (DsbD-alpha)"/>
    <property type="match status" value="1"/>
</dbReference>
<protein>
    <recommendedName>
        <fullName evidence="1">Thiol:disulfide interchange protein DsbD N-terminal domain-containing protein</fullName>
    </recommendedName>
</protein>
<dbReference type="Pfam" id="PF11412">
    <property type="entry name" value="DsbD_N"/>
    <property type="match status" value="1"/>
</dbReference>
<dbReference type="AlphaFoldDB" id="A0A382PFA1"/>
<proteinExistence type="predicted"/>
<accession>A0A382PFA1</accession>
<dbReference type="InterPro" id="IPR028250">
    <property type="entry name" value="DsbDN"/>
</dbReference>
<dbReference type="EMBL" id="UINC01106603">
    <property type="protein sequence ID" value="SVC71378.1"/>
    <property type="molecule type" value="Genomic_DNA"/>
</dbReference>